<gene>
    <name evidence="2" type="ORF">M2280_004101</name>
</gene>
<feature type="transmembrane region" description="Helical" evidence="1">
    <location>
        <begin position="43"/>
        <end position="60"/>
    </location>
</feature>
<protein>
    <submittedName>
        <fullName evidence="2">Uncharacterized protein</fullName>
    </submittedName>
</protein>
<organism evidence="2 3">
    <name type="scientific">Prescottella agglutinans</name>
    <dbReference type="NCBI Taxonomy" id="1644129"/>
    <lineage>
        <taxon>Bacteria</taxon>
        <taxon>Bacillati</taxon>
        <taxon>Actinomycetota</taxon>
        <taxon>Actinomycetes</taxon>
        <taxon>Mycobacteriales</taxon>
        <taxon>Nocardiaceae</taxon>
        <taxon>Prescottella</taxon>
    </lineage>
</organism>
<dbReference type="Proteomes" id="UP001160334">
    <property type="component" value="Unassembled WGS sequence"/>
</dbReference>
<proteinExistence type="predicted"/>
<comment type="caution">
    <text evidence="2">The sequence shown here is derived from an EMBL/GenBank/DDBJ whole genome shotgun (WGS) entry which is preliminary data.</text>
</comment>
<feature type="transmembrane region" description="Helical" evidence="1">
    <location>
        <begin position="21"/>
        <end position="37"/>
    </location>
</feature>
<dbReference type="RefSeq" id="WP_280762149.1">
    <property type="nucleotide sequence ID" value="NZ_JARXVC010000011.1"/>
</dbReference>
<keyword evidence="1" id="KW-0472">Membrane</keyword>
<reference evidence="2 3" key="1">
    <citation type="submission" date="2023-04" db="EMBL/GenBank/DDBJ databases">
        <title>Forest soil microbial communities from Buena Vista Peninsula, Colon Province, Panama.</title>
        <authorList>
            <person name="Bouskill N."/>
        </authorList>
    </citation>
    <scope>NUCLEOTIDE SEQUENCE [LARGE SCALE GENOMIC DNA]</scope>
    <source>
        <strain evidence="2 3">CFH S0262</strain>
    </source>
</reference>
<dbReference type="EMBL" id="JARXVC010000011">
    <property type="protein sequence ID" value="MDH6282864.1"/>
    <property type="molecule type" value="Genomic_DNA"/>
</dbReference>
<evidence type="ECO:0000313" key="2">
    <source>
        <dbReference type="EMBL" id="MDH6282864.1"/>
    </source>
</evidence>
<evidence type="ECO:0000256" key="1">
    <source>
        <dbReference type="SAM" id="Phobius"/>
    </source>
</evidence>
<keyword evidence="1" id="KW-1133">Transmembrane helix</keyword>
<evidence type="ECO:0000313" key="3">
    <source>
        <dbReference type="Proteomes" id="UP001160334"/>
    </source>
</evidence>
<sequence length="154" mass="17349">MKSVSAAFVNVWRHLDWFDRVIAGLFVGGFGFSAFTGDVMGTTWYGVVLVLWCSTAYWRNTALNQRAEIKHLRTALRDTVAPGPSSNEFTIQKPIAYQVTVGGKAPSSVEAAEWAVKDAEREVEYSQFRLTRARENAANELRRLTEMLEKEGDR</sequence>
<keyword evidence="1" id="KW-0812">Transmembrane</keyword>
<accession>A0ABT6MHN3</accession>
<name>A0ABT6MHN3_9NOCA</name>
<keyword evidence="3" id="KW-1185">Reference proteome</keyword>